<dbReference type="GO" id="GO:0003677">
    <property type="term" value="F:DNA binding"/>
    <property type="evidence" value="ECO:0007669"/>
    <property type="project" value="InterPro"/>
</dbReference>
<evidence type="ECO:0000256" key="3">
    <source>
        <dbReference type="PROSITE-ProRule" id="PRU00169"/>
    </source>
</evidence>
<dbReference type="InterPro" id="IPR001789">
    <property type="entry name" value="Sig_transdc_resp-reg_receiver"/>
</dbReference>
<evidence type="ECO:0000259" key="5">
    <source>
        <dbReference type="PROSITE" id="PS50930"/>
    </source>
</evidence>
<dbReference type="PANTHER" id="PTHR37299">
    <property type="entry name" value="TRANSCRIPTIONAL REGULATOR-RELATED"/>
    <property type="match status" value="1"/>
</dbReference>
<dbReference type="Gene3D" id="2.40.50.1020">
    <property type="entry name" value="LytTr DNA-binding domain"/>
    <property type="match status" value="1"/>
</dbReference>
<dbReference type="InterPro" id="IPR011006">
    <property type="entry name" value="CheY-like_superfamily"/>
</dbReference>
<dbReference type="Pfam" id="PF00072">
    <property type="entry name" value="Response_reg"/>
    <property type="match status" value="1"/>
</dbReference>
<dbReference type="Proteomes" id="UP000095384">
    <property type="component" value="Unassembled WGS sequence"/>
</dbReference>
<dbReference type="GO" id="GO:0000156">
    <property type="term" value="F:phosphorelay response regulator activity"/>
    <property type="evidence" value="ECO:0007669"/>
    <property type="project" value="InterPro"/>
</dbReference>
<dbReference type="RefSeq" id="WP_055224981.1">
    <property type="nucleotide sequence ID" value="NZ_CYYW01000025.1"/>
</dbReference>
<dbReference type="InterPro" id="IPR046947">
    <property type="entry name" value="LytR-like"/>
</dbReference>
<feature type="domain" description="HTH LytTR-type" evidence="5">
    <location>
        <begin position="149"/>
        <end position="232"/>
    </location>
</feature>
<evidence type="ECO:0000259" key="4">
    <source>
        <dbReference type="PROSITE" id="PS50110"/>
    </source>
</evidence>
<feature type="modified residue" description="4-aspartylphosphate" evidence="3">
    <location>
        <position position="61"/>
    </location>
</feature>
<protein>
    <recommendedName>
        <fullName evidence="1">Stage 0 sporulation protein A homolog</fullName>
    </recommendedName>
</protein>
<comment type="function">
    <text evidence="2">May play the central regulatory role in sporulation. It may be an element of the effector pathway responsible for the activation of sporulation genes in response to nutritional stress. Spo0A may act in concert with spo0H (a sigma factor) to control the expression of some genes that are critical to the sporulation process.</text>
</comment>
<dbReference type="AlphaFoldDB" id="A0A174GDU2"/>
<reference evidence="6 7" key="1">
    <citation type="submission" date="2015-09" db="EMBL/GenBank/DDBJ databases">
        <authorList>
            <consortium name="Pathogen Informatics"/>
        </authorList>
    </citation>
    <scope>NUCLEOTIDE SEQUENCE [LARGE SCALE GENOMIC DNA]</scope>
    <source>
        <strain evidence="6 7">2789STDY5608860</strain>
    </source>
</reference>
<dbReference type="PROSITE" id="PS50930">
    <property type="entry name" value="HTH_LYTTR"/>
    <property type="match status" value="1"/>
</dbReference>
<feature type="domain" description="Response regulatory" evidence="4">
    <location>
        <begin position="3"/>
        <end position="124"/>
    </location>
</feature>
<gene>
    <name evidence="6" type="primary">yehT_2</name>
    <name evidence="6" type="ORF">ERS852417_02650</name>
</gene>
<dbReference type="InterPro" id="IPR007492">
    <property type="entry name" value="LytTR_DNA-bd_dom"/>
</dbReference>
<dbReference type="Gene3D" id="3.40.50.2300">
    <property type="match status" value="1"/>
</dbReference>
<keyword evidence="3" id="KW-0597">Phosphoprotein</keyword>
<proteinExistence type="predicted"/>
<dbReference type="SUPFAM" id="SSF52172">
    <property type="entry name" value="CheY-like"/>
    <property type="match status" value="1"/>
</dbReference>
<dbReference type="SMART" id="SM00850">
    <property type="entry name" value="LytTR"/>
    <property type="match status" value="1"/>
</dbReference>
<organism evidence="6 7">
    <name type="scientific">Agathobacter rectalis</name>
    <dbReference type="NCBI Taxonomy" id="39491"/>
    <lineage>
        <taxon>Bacteria</taxon>
        <taxon>Bacillati</taxon>
        <taxon>Bacillota</taxon>
        <taxon>Clostridia</taxon>
        <taxon>Lachnospirales</taxon>
        <taxon>Lachnospiraceae</taxon>
        <taxon>Agathobacter</taxon>
    </lineage>
</organism>
<dbReference type="PANTHER" id="PTHR37299:SF1">
    <property type="entry name" value="STAGE 0 SPORULATION PROTEIN A HOMOLOG"/>
    <property type="match status" value="1"/>
</dbReference>
<dbReference type="Pfam" id="PF04397">
    <property type="entry name" value="LytTR"/>
    <property type="match status" value="1"/>
</dbReference>
<evidence type="ECO:0000256" key="2">
    <source>
        <dbReference type="ARBA" id="ARBA00024867"/>
    </source>
</evidence>
<evidence type="ECO:0000313" key="6">
    <source>
        <dbReference type="EMBL" id="CUO59196.1"/>
    </source>
</evidence>
<dbReference type="EMBL" id="CYYW01000025">
    <property type="protein sequence ID" value="CUO59196.1"/>
    <property type="molecule type" value="Genomic_DNA"/>
</dbReference>
<sequence length="242" mass="28499">MLRIGICDDSAEAWQHMLQLCQKYYENNTDAFEYKMYKNAEEVLEYCDDEENQKIDILFLDIEMDGLSGIKLKERVLKLDKIWRIAFVSSHDEKMIDSFGIKTIDFIRKPAGYMDVKAVLEKVLIEKCENVGISYLSETGQNIIIYAEDIRYIEAQGKYAYIYTNGQNFVGINISEIEKRLEDSSVIRVHKSYMVNLEYATLRNGKLSIRDMDIEIPIGRSYKENVKRLYHEYGERMARRRM</sequence>
<evidence type="ECO:0000313" key="7">
    <source>
        <dbReference type="Proteomes" id="UP000095384"/>
    </source>
</evidence>
<accession>A0A174GDU2</accession>
<dbReference type="PROSITE" id="PS50110">
    <property type="entry name" value="RESPONSE_REGULATORY"/>
    <property type="match status" value="1"/>
</dbReference>
<evidence type="ECO:0000256" key="1">
    <source>
        <dbReference type="ARBA" id="ARBA00018672"/>
    </source>
</evidence>
<name>A0A174GDU2_9FIRM</name>